<dbReference type="InterPro" id="IPR011050">
    <property type="entry name" value="Pectin_lyase_fold/virulence"/>
</dbReference>
<dbReference type="SMART" id="SM00710">
    <property type="entry name" value="PbH1"/>
    <property type="match status" value="5"/>
</dbReference>
<dbReference type="SUPFAM" id="SSF51126">
    <property type="entry name" value="Pectin lyase-like"/>
    <property type="match status" value="1"/>
</dbReference>
<dbReference type="STRING" id="1166340.SAMN05192583_3122"/>
<dbReference type="InterPro" id="IPR006626">
    <property type="entry name" value="PbH1"/>
</dbReference>
<protein>
    <recommendedName>
        <fullName evidence="3">Right handed beta helix region</fullName>
    </recommendedName>
</protein>
<name>A0A1H8HVP2_9SPHN</name>
<evidence type="ECO:0008006" key="3">
    <source>
        <dbReference type="Google" id="ProtNLM"/>
    </source>
</evidence>
<gene>
    <name evidence="1" type="ORF">SAMN05192583_3122</name>
</gene>
<evidence type="ECO:0000313" key="1">
    <source>
        <dbReference type="EMBL" id="SEN60289.1"/>
    </source>
</evidence>
<proteinExistence type="predicted"/>
<reference evidence="2" key="1">
    <citation type="submission" date="2016-10" db="EMBL/GenBank/DDBJ databases">
        <authorList>
            <person name="Varghese N."/>
            <person name="Submissions S."/>
        </authorList>
    </citation>
    <scope>NUCLEOTIDE SEQUENCE [LARGE SCALE GENOMIC DNA]</scope>
    <source>
        <strain evidence="2">S6-262</strain>
    </source>
</reference>
<sequence length="791" mass="81445">MAFSDPAADFCKDPEMATTYITPTGSGDKSGSSWANAAAITNLDAMVSKAGVGGTVLLAANKGDYVVKAPISVNGSGVTIKGINTDGTAGEAHFTGTRAAEWTKGAADGNELFRINKGADNLVFQNMQIDNTGTAFKVGGDVKNLTVQHIDANNVQRFFENYATGTNKTATISGLKISDVDVKGFSENAIRLQYDTHDVVIENVRGDSERQDDDGFAMGVHLEDTVHNVVFRKVTMENATGDRGSGTYWNGDGFAAERGTYNLTFEDTVSRGNTDAGYDIKASHVTFIRALAEDNARNFRIWGDDVKIVDSTALNPNLRGGSGSQVQIWVDARATVSVVNSDLSDSGSKTRVIEGKGSVTLIGTTIEQADTATTVLGTKPVGLAAATIQKIVATGTSSQGATYSDGSVVTGFTKAVAPEEVLVTAPTPTAPSASAPAAGGPSNTGAWTKVAGTAANETFKATSLAEMFLFDQSKANGVDVIKGFAGNDLVVFTQKLGDANGDGITTFGKDGVLNISTGNSLKIEGLTKGLRLIGQTADGYVYGDASVWKAGSTLPTAVAQAYHASTAANETYVATNARDTFYFDVQAGKTGADTIKGFGKTDAIVTKVALVDGNGDGYIVPGKLGLDLGGGTGNLVKGLDLGKSGLRVMGSTDEGFVYADAAVRPKGAIEGKLTVSDTLSGGKTDSATDTFFFDTALHRALGADKVVNFGDKDVIVTTSQIGSGAVGSHIDATGGSFTLYDEGVAMGSVAVSGIGGAAVNSLEFDGVKHVDGVSYYVYSHVGSAIGLDALG</sequence>
<evidence type="ECO:0000313" key="2">
    <source>
        <dbReference type="Proteomes" id="UP000199206"/>
    </source>
</evidence>
<dbReference type="Proteomes" id="UP000199206">
    <property type="component" value="Unassembled WGS sequence"/>
</dbReference>
<dbReference type="AlphaFoldDB" id="A0A1H8HVP2"/>
<dbReference type="Gene3D" id="2.160.20.10">
    <property type="entry name" value="Single-stranded right-handed beta-helix, Pectin lyase-like"/>
    <property type="match status" value="1"/>
</dbReference>
<keyword evidence="2" id="KW-1185">Reference proteome</keyword>
<dbReference type="EMBL" id="FOCF01000009">
    <property type="protein sequence ID" value="SEN60289.1"/>
    <property type="molecule type" value="Genomic_DNA"/>
</dbReference>
<accession>A0A1H8HVP2</accession>
<dbReference type="InterPro" id="IPR012334">
    <property type="entry name" value="Pectin_lyas_fold"/>
</dbReference>
<organism evidence="1 2">
    <name type="scientific">Sphingomonas gellani</name>
    <dbReference type="NCBI Taxonomy" id="1166340"/>
    <lineage>
        <taxon>Bacteria</taxon>
        <taxon>Pseudomonadati</taxon>
        <taxon>Pseudomonadota</taxon>
        <taxon>Alphaproteobacteria</taxon>
        <taxon>Sphingomonadales</taxon>
        <taxon>Sphingomonadaceae</taxon>
        <taxon>Sphingomonas</taxon>
    </lineage>
</organism>